<reference evidence="1" key="1">
    <citation type="submission" date="2015-10" db="EMBL/GenBank/DDBJ databases">
        <authorList>
            <person name="Gilbert D.G."/>
        </authorList>
    </citation>
    <scope>NUCLEOTIDE SEQUENCE</scope>
</reference>
<organism evidence="1">
    <name type="scientific">hydrothermal vent metagenome</name>
    <dbReference type="NCBI Taxonomy" id="652676"/>
    <lineage>
        <taxon>unclassified sequences</taxon>
        <taxon>metagenomes</taxon>
        <taxon>ecological metagenomes</taxon>
    </lineage>
</organism>
<accession>A0A161KCX4</accession>
<dbReference type="AlphaFoldDB" id="A0A161KCX4"/>
<dbReference type="EMBL" id="CZQE01000160">
    <property type="protein sequence ID" value="CUS44582.1"/>
    <property type="molecule type" value="Genomic_DNA"/>
</dbReference>
<protein>
    <submittedName>
        <fullName evidence="1">Uncharacterized protein</fullName>
    </submittedName>
</protein>
<name>A0A161KCX4_9ZZZZ</name>
<evidence type="ECO:0000313" key="1">
    <source>
        <dbReference type="EMBL" id="CUS44582.1"/>
    </source>
</evidence>
<sequence length="136" mass="14581">MSLALAAIAAAIATHSVHIDHHGAPVEAVYSARTDIRTRTIGAHTPNRMDGRRCTWTATILVERRLANGPALTRPVPGERALSGNLPGPCVRDSRAIDREVARHDGAIRAHLLAAAEQDRTALLAELDTVRNMASN</sequence>
<gene>
    <name evidence="1" type="ORF">MGWOODY_Smn2309</name>
</gene>
<proteinExistence type="predicted"/>